<feature type="signal peptide" evidence="4">
    <location>
        <begin position="1"/>
        <end position="19"/>
    </location>
</feature>
<sequence length="211" mass="23448">MEKPLLFLLLLLLATSCNGQPNPQMAAPADRPVGGPCEGCEALYEWGNKVLSPTDTLPDFGEEGTRLLLTGIIYQPDGKTPAEGVILYIYHTNAQGRYPTRGDEEGWARRHGYLRGWIKTGPDGRYRFYTLRPGAYPGRTEPAHIHATLKPPGYSAYYIDDFVFADDPLLTKAQRERAPRGSSGLLQLWQEGALWLGERDIVLGLNIPGYD</sequence>
<dbReference type="EMBL" id="AODQ01000131">
    <property type="protein sequence ID" value="EMR01252.1"/>
    <property type="molecule type" value="Genomic_DNA"/>
</dbReference>
<comment type="caution">
    <text evidence="6">The sequence shown here is derived from an EMBL/GenBank/DDBJ whole genome shotgun (WGS) entry which is preliminary data.</text>
</comment>
<dbReference type="PROSITE" id="PS51257">
    <property type="entry name" value="PROKAR_LIPOPROTEIN"/>
    <property type="match status" value="1"/>
</dbReference>
<accession>M7N1V1</accession>
<evidence type="ECO:0000256" key="2">
    <source>
        <dbReference type="ARBA" id="ARBA00022964"/>
    </source>
</evidence>
<keyword evidence="2 6" id="KW-0223">Dioxygenase</keyword>
<dbReference type="InterPro" id="IPR050770">
    <property type="entry name" value="Intradiol_RC_Dioxygenase"/>
</dbReference>
<dbReference type="GO" id="GO:0008199">
    <property type="term" value="F:ferric iron binding"/>
    <property type="evidence" value="ECO:0007669"/>
    <property type="project" value="InterPro"/>
</dbReference>
<dbReference type="EC" id="1.13.11.1" evidence="6"/>
<name>M7N1V1_9BACT</name>
<evidence type="ECO:0000256" key="3">
    <source>
        <dbReference type="ARBA" id="ARBA00023002"/>
    </source>
</evidence>
<keyword evidence="3 6" id="KW-0560">Oxidoreductase</keyword>
<dbReference type="GO" id="GO:0018576">
    <property type="term" value="F:catechol 1,2-dioxygenase activity"/>
    <property type="evidence" value="ECO:0007669"/>
    <property type="project" value="UniProtKB-EC"/>
</dbReference>
<keyword evidence="7" id="KW-1185">Reference proteome</keyword>
<evidence type="ECO:0000256" key="1">
    <source>
        <dbReference type="ARBA" id="ARBA00007825"/>
    </source>
</evidence>
<dbReference type="InterPro" id="IPR015889">
    <property type="entry name" value="Intradiol_dOase_core"/>
</dbReference>
<dbReference type="OrthoDB" id="933561at2"/>
<dbReference type="PANTHER" id="PTHR33711">
    <property type="entry name" value="DIOXYGENASE, PUTATIVE (AFU_ORTHOLOGUE AFUA_2G02910)-RELATED"/>
    <property type="match status" value="1"/>
</dbReference>
<dbReference type="PANTHER" id="PTHR33711:SF10">
    <property type="entry name" value="INTRADIOL RING-CLEAVAGE DIOXYGENASES DOMAIN-CONTAINING PROTEIN"/>
    <property type="match status" value="1"/>
</dbReference>
<dbReference type="SUPFAM" id="SSF49482">
    <property type="entry name" value="Aromatic compound dioxygenase"/>
    <property type="match status" value="1"/>
</dbReference>
<organism evidence="6 7">
    <name type="scientific">Cesiribacter andamanensis AMV16</name>
    <dbReference type="NCBI Taxonomy" id="1279009"/>
    <lineage>
        <taxon>Bacteria</taxon>
        <taxon>Pseudomonadati</taxon>
        <taxon>Bacteroidota</taxon>
        <taxon>Cytophagia</taxon>
        <taxon>Cytophagales</taxon>
        <taxon>Cesiribacteraceae</taxon>
        <taxon>Cesiribacter</taxon>
    </lineage>
</organism>
<protein>
    <submittedName>
        <fullName evidence="6">Catechol 1,2-dioxygenase 1</fullName>
        <ecNumber evidence="6">1.13.11.1</ecNumber>
    </submittedName>
</protein>
<dbReference type="RefSeq" id="WP_009197000.1">
    <property type="nucleotide sequence ID" value="NZ_AODQ01000131.1"/>
</dbReference>
<dbReference type="PATRIC" id="fig|1279009.4.peg.3665"/>
<dbReference type="Proteomes" id="UP000011910">
    <property type="component" value="Unassembled WGS sequence"/>
</dbReference>
<evidence type="ECO:0000256" key="4">
    <source>
        <dbReference type="SAM" id="SignalP"/>
    </source>
</evidence>
<proteinExistence type="inferred from homology"/>
<feature type="chain" id="PRO_5004081787" evidence="4">
    <location>
        <begin position="20"/>
        <end position="211"/>
    </location>
</feature>
<reference evidence="6 7" key="1">
    <citation type="journal article" date="2013" name="Genome Announc.">
        <title>Draft Genome Sequence of Cesiribacter andamanensis Strain AMV16T, Isolated from a Soil Sample from a Mud Volcano in the Andaman Islands, India.</title>
        <authorList>
            <person name="Shivaji S."/>
            <person name="Ara S."/>
            <person name="Begum Z."/>
            <person name="Srinivas T.N."/>
            <person name="Singh A."/>
            <person name="Kumar Pinnaka A."/>
        </authorList>
    </citation>
    <scope>NUCLEOTIDE SEQUENCE [LARGE SCALE GENOMIC DNA]</scope>
    <source>
        <strain evidence="6 7">AMV16</strain>
    </source>
</reference>
<keyword evidence="4" id="KW-0732">Signal</keyword>
<dbReference type="Pfam" id="PF00775">
    <property type="entry name" value="Dioxygenase_C"/>
    <property type="match status" value="1"/>
</dbReference>
<feature type="domain" description="Intradiol ring-cleavage dioxygenases" evidence="5">
    <location>
        <begin position="61"/>
        <end position="171"/>
    </location>
</feature>
<dbReference type="eggNOG" id="COG3485">
    <property type="taxonomic scope" value="Bacteria"/>
</dbReference>
<evidence type="ECO:0000313" key="6">
    <source>
        <dbReference type="EMBL" id="EMR01252.1"/>
    </source>
</evidence>
<dbReference type="InterPro" id="IPR000627">
    <property type="entry name" value="Intradiol_dOase_C"/>
</dbReference>
<evidence type="ECO:0000313" key="7">
    <source>
        <dbReference type="Proteomes" id="UP000011910"/>
    </source>
</evidence>
<comment type="similarity">
    <text evidence="1">Belongs to the intradiol ring-cleavage dioxygenase family.</text>
</comment>
<evidence type="ECO:0000259" key="5">
    <source>
        <dbReference type="Pfam" id="PF00775"/>
    </source>
</evidence>
<dbReference type="AlphaFoldDB" id="M7N1V1"/>
<gene>
    <name evidence="6" type="primary">catA1</name>
    <name evidence="6" type="ORF">ADICEAN_03620</name>
</gene>
<dbReference type="Gene3D" id="2.60.130.10">
    <property type="entry name" value="Aromatic compound dioxygenase"/>
    <property type="match status" value="1"/>
</dbReference>
<dbReference type="STRING" id="1279009.ADICEAN_03620"/>